<protein>
    <submittedName>
        <fullName evidence="10">Amino acid transporter</fullName>
    </submittedName>
</protein>
<feature type="transmembrane region" description="Helical" evidence="8">
    <location>
        <begin position="473"/>
        <end position="493"/>
    </location>
</feature>
<feature type="transmembrane region" description="Helical" evidence="8">
    <location>
        <begin position="231"/>
        <end position="251"/>
    </location>
</feature>
<feature type="transmembrane region" description="Helical" evidence="8">
    <location>
        <begin position="117"/>
        <end position="139"/>
    </location>
</feature>
<evidence type="ECO:0000313" key="11">
    <source>
        <dbReference type="Proteomes" id="UP000242146"/>
    </source>
</evidence>
<evidence type="ECO:0000256" key="2">
    <source>
        <dbReference type="ARBA" id="ARBA00022448"/>
    </source>
</evidence>
<feature type="transmembrane region" description="Helical" evidence="8">
    <location>
        <begin position="37"/>
        <end position="55"/>
    </location>
</feature>
<dbReference type="GO" id="GO:0015171">
    <property type="term" value="F:amino acid transmembrane transporter activity"/>
    <property type="evidence" value="ECO:0007669"/>
    <property type="project" value="TreeGrafter"/>
</dbReference>
<dbReference type="STRING" id="101127.A0A1X2GN47"/>
<feature type="transmembrane region" description="Helical" evidence="8">
    <location>
        <begin position="145"/>
        <end position="165"/>
    </location>
</feature>
<evidence type="ECO:0000259" key="9">
    <source>
        <dbReference type="Pfam" id="PF00324"/>
    </source>
</evidence>
<dbReference type="PANTHER" id="PTHR43341">
    <property type="entry name" value="AMINO ACID PERMEASE"/>
    <property type="match status" value="1"/>
</dbReference>
<dbReference type="InterPro" id="IPR004840">
    <property type="entry name" value="Amino_acid_permease_CS"/>
</dbReference>
<comment type="caution">
    <text evidence="10">The sequence shown here is derived from an EMBL/GenBank/DDBJ whole genome shotgun (WGS) entry which is preliminary data.</text>
</comment>
<dbReference type="PANTHER" id="PTHR43341:SF20">
    <property type="entry name" value="AAT FAMILY AMINO ACID TRANSPORTER"/>
    <property type="match status" value="1"/>
</dbReference>
<gene>
    <name evidence="10" type="ORF">DM01DRAFT_1319563</name>
</gene>
<keyword evidence="2" id="KW-0813">Transport</keyword>
<feature type="region of interest" description="Disordered" evidence="7">
    <location>
        <begin position="1"/>
        <end position="24"/>
    </location>
</feature>
<feature type="transmembrane region" description="Helical" evidence="8">
    <location>
        <begin position="174"/>
        <end position="194"/>
    </location>
</feature>
<keyword evidence="5 8" id="KW-1133">Transmembrane helix</keyword>
<keyword evidence="4" id="KW-0029">Amino-acid transport</keyword>
<proteinExistence type="predicted"/>
<dbReference type="GO" id="GO:0016020">
    <property type="term" value="C:membrane"/>
    <property type="evidence" value="ECO:0007669"/>
    <property type="project" value="UniProtKB-SubCell"/>
</dbReference>
<sequence>MSVRENSAEYDVESHFEKEEEQGGLNGLHRDLKNRHIAMISLGGVIGTGLFLGTATSLHNGGPAGLLLGYAVIASVVISITNTLGEMIAYLPLPGGHIKLGERFVGSAASFAMGYNYWYNWTILLPTELSAAAVLMNYWVSSEQVSNAVWITIFLVIAIGINLFGAKAYGEAEFWFASIKILLVIGLIILGVIIDAGGVPTDKGNVIGVKYWIDPGPWAQYMDIPGATGRFLGFFSVLLNATFAFIGTEIVGIAAGEASNPRRNIPKALKKVYVRLIVFYIVGTFIIGLLVPSNDPEIATSTGTAKSSPFVIAITRANIKVLPHIVNACLVSSAWSASSSDLYISSRALYGLALAGNAPKIFTRVNRWGLPYVAMLFCSAFALLAYMGVNSGSNTVFMWFADMTSICGLITWYFIAITYLRFYKGMMAQGIDRSTLPFKCWGQPYVAIYVLVVLTIVLLFGGFQVFLHNHWDTATFVTTYLPLPVAPLLYFGYKFVKKTKTIAPSEMDFYSGLAEIEKLAEQEARPTTLMGQFFDAL</sequence>
<organism evidence="10 11">
    <name type="scientific">Hesseltinella vesiculosa</name>
    <dbReference type="NCBI Taxonomy" id="101127"/>
    <lineage>
        <taxon>Eukaryota</taxon>
        <taxon>Fungi</taxon>
        <taxon>Fungi incertae sedis</taxon>
        <taxon>Mucoromycota</taxon>
        <taxon>Mucoromycotina</taxon>
        <taxon>Mucoromycetes</taxon>
        <taxon>Mucorales</taxon>
        <taxon>Cunninghamellaceae</taxon>
        <taxon>Hesseltinella</taxon>
    </lineage>
</organism>
<evidence type="ECO:0000256" key="5">
    <source>
        <dbReference type="ARBA" id="ARBA00022989"/>
    </source>
</evidence>
<feature type="transmembrane region" description="Helical" evidence="8">
    <location>
        <begin position="444"/>
        <end position="467"/>
    </location>
</feature>
<evidence type="ECO:0000256" key="7">
    <source>
        <dbReference type="SAM" id="MobiDB-lite"/>
    </source>
</evidence>
<evidence type="ECO:0000313" key="10">
    <source>
        <dbReference type="EMBL" id="ORX57590.1"/>
    </source>
</evidence>
<dbReference type="AlphaFoldDB" id="A0A1X2GN47"/>
<dbReference type="Gene3D" id="1.20.1740.10">
    <property type="entry name" value="Amino acid/polyamine transporter I"/>
    <property type="match status" value="1"/>
</dbReference>
<keyword evidence="3 8" id="KW-0812">Transmembrane</keyword>
<dbReference type="OrthoDB" id="3900342at2759"/>
<feature type="domain" description="Amino acid permease/ SLC12A" evidence="9">
    <location>
        <begin position="36"/>
        <end position="500"/>
    </location>
</feature>
<dbReference type="Pfam" id="PF00324">
    <property type="entry name" value="AA_permease"/>
    <property type="match status" value="1"/>
</dbReference>
<evidence type="ECO:0000256" key="1">
    <source>
        <dbReference type="ARBA" id="ARBA00004141"/>
    </source>
</evidence>
<evidence type="ECO:0000256" key="4">
    <source>
        <dbReference type="ARBA" id="ARBA00022970"/>
    </source>
</evidence>
<dbReference type="PIRSF" id="PIRSF006060">
    <property type="entry name" value="AA_transporter"/>
    <property type="match status" value="1"/>
</dbReference>
<feature type="transmembrane region" description="Helical" evidence="8">
    <location>
        <begin position="272"/>
        <end position="291"/>
    </location>
</feature>
<dbReference type="PROSITE" id="PS00218">
    <property type="entry name" value="AMINO_ACID_PERMEASE_1"/>
    <property type="match status" value="1"/>
</dbReference>
<dbReference type="EMBL" id="MCGT01000008">
    <property type="protein sequence ID" value="ORX57590.1"/>
    <property type="molecule type" value="Genomic_DNA"/>
</dbReference>
<feature type="transmembrane region" description="Helical" evidence="8">
    <location>
        <begin position="369"/>
        <end position="387"/>
    </location>
</feature>
<evidence type="ECO:0000256" key="8">
    <source>
        <dbReference type="SAM" id="Phobius"/>
    </source>
</evidence>
<dbReference type="Proteomes" id="UP000242146">
    <property type="component" value="Unassembled WGS sequence"/>
</dbReference>
<reference evidence="10 11" key="1">
    <citation type="submission" date="2016-07" db="EMBL/GenBank/DDBJ databases">
        <title>Pervasive Adenine N6-methylation of Active Genes in Fungi.</title>
        <authorList>
            <consortium name="DOE Joint Genome Institute"/>
            <person name="Mondo S.J."/>
            <person name="Dannebaum R.O."/>
            <person name="Kuo R.C."/>
            <person name="Labutti K."/>
            <person name="Haridas S."/>
            <person name="Kuo A."/>
            <person name="Salamov A."/>
            <person name="Ahrendt S.R."/>
            <person name="Lipzen A."/>
            <person name="Sullivan W."/>
            <person name="Andreopoulos W.B."/>
            <person name="Clum A."/>
            <person name="Lindquist E."/>
            <person name="Daum C."/>
            <person name="Ramamoorthy G.K."/>
            <person name="Gryganskyi A."/>
            <person name="Culley D."/>
            <person name="Magnuson J.K."/>
            <person name="James T.Y."/>
            <person name="O'Malley M.A."/>
            <person name="Stajich J.E."/>
            <person name="Spatafora J.W."/>
            <person name="Visel A."/>
            <person name="Grigoriev I.V."/>
        </authorList>
    </citation>
    <scope>NUCLEOTIDE SEQUENCE [LARGE SCALE GENOMIC DNA]</scope>
    <source>
        <strain evidence="10 11">NRRL 3301</strain>
    </source>
</reference>
<keyword evidence="6 8" id="KW-0472">Membrane</keyword>
<keyword evidence="11" id="KW-1185">Reference proteome</keyword>
<name>A0A1X2GN47_9FUNG</name>
<evidence type="ECO:0000256" key="6">
    <source>
        <dbReference type="ARBA" id="ARBA00023136"/>
    </source>
</evidence>
<dbReference type="InterPro" id="IPR050524">
    <property type="entry name" value="APC_YAT"/>
</dbReference>
<comment type="subcellular location">
    <subcellularLocation>
        <location evidence="1">Membrane</location>
        <topology evidence="1">Multi-pass membrane protein</topology>
    </subcellularLocation>
</comment>
<dbReference type="InterPro" id="IPR004841">
    <property type="entry name" value="AA-permease/SLC12A_dom"/>
</dbReference>
<dbReference type="FunFam" id="1.20.1740.10:FF:000006">
    <property type="entry name" value="General amino acid permease"/>
    <property type="match status" value="1"/>
</dbReference>
<feature type="transmembrane region" description="Helical" evidence="8">
    <location>
        <begin position="67"/>
        <end position="93"/>
    </location>
</feature>
<evidence type="ECO:0000256" key="3">
    <source>
        <dbReference type="ARBA" id="ARBA00022692"/>
    </source>
</evidence>
<accession>A0A1X2GN47</accession>
<feature type="transmembrane region" description="Helical" evidence="8">
    <location>
        <begin position="399"/>
        <end position="423"/>
    </location>
</feature>